<dbReference type="InterPro" id="IPR041698">
    <property type="entry name" value="Methyltransf_25"/>
</dbReference>
<dbReference type="GO" id="GO:0030798">
    <property type="term" value="F:trans-aconitate 2-methyltransferase activity"/>
    <property type="evidence" value="ECO:0007669"/>
    <property type="project" value="InterPro"/>
</dbReference>
<evidence type="ECO:0000313" key="4">
    <source>
        <dbReference type="EMBL" id="KAF2133033.1"/>
    </source>
</evidence>
<sequence length="287" mass="31664">MTSPAQKKDWSAAQYLKFGNERTRPVHDLLRRVTPHLSTPTPRIYDLGCGPGNSTQVLLDAFPGARATGIDSSADMLRQAREDARLTAAGAEFEAGDVGTWRAPAGQKVDLLFSNAVFHWLRSGARIPALAKLFKELQSGAVLAIQVPDNYDAPSHTLMRTTALLPGKPWSSHFVDAQVGNLEDQARPDLDPIERPEAFYDALAPLAASVDIWRTEYYHVLSDAGAIVEWVKGTGLQPYLQRMGDDEGAKTAFLSEYEERLKGEYKELVDGKVLLGYPRLFLVAVRK</sequence>
<dbReference type="Gene3D" id="1.10.150.290">
    <property type="entry name" value="S-adenosyl-L-methionine-dependent methyltransferases"/>
    <property type="match status" value="1"/>
</dbReference>
<name>A0A6A6APB8_9PLEO</name>
<evidence type="ECO:0000256" key="2">
    <source>
        <dbReference type="ARBA" id="ARBA00022679"/>
    </source>
</evidence>
<dbReference type="PANTHER" id="PTHR43861">
    <property type="entry name" value="TRANS-ACONITATE 2-METHYLTRANSFERASE-RELATED"/>
    <property type="match status" value="1"/>
</dbReference>
<dbReference type="CDD" id="cd02440">
    <property type="entry name" value="AdoMet_MTases"/>
    <property type="match status" value="1"/>
</dbReference>
<protein>
    <submittedName>
        <fullName evidence="4">S-adenosyl-L-methionine-dependent methyltransferase</fullName>
    </submittedName>
</protein>
<reference evidence="4" key="1">
    <citation type="journal article" date="2020" name="Stud. Mycol.">
        <title>101 Dothideomycetes genomes: a test case for predicting lifestyles and emergence of pathogens.</title>
        <authorList>
            <person name="Haridas S."/>
            <person name="Albert R."/>
            <person name="Binder M."/>
            <person name="Bloem J."/>
            <person name="Labutti K."/>
            <person name="Salamov A."/>
            <person name="Andreopoulos B."/>
            <person name="Baker S."/>
            <person name="Barry K."/>
            <person name="Bills G."/>
            <person name="Bluhm B."/>
            <person name="Cannon C."/>
            <person name="Castanera R."/>
            <person name="Culley D."/>
            <person name="Daum C."/>
            <person name="Ezra D."/>
            <person name="Gonzalez J."/>
            <person name="Henrissat B."/>
            <person name="Kuo A."/>
            <person name="Liang C."/>
            <person name="Lipzen A."/>
            <person name="Lutzoni F."/>
            <person name="Magnuson J."/>
            <person name="Mondo S."/>
            <person name="Nolan M."/>
            <person name="Ohm R."/>
            <person name="Pangilinan J."/>
            <person name="Park H.-J."/>
            <person name="Ramirez L."/>
            <person name="Alfaro M."/>
            <person name="Sun H."/>
            <person name="Tritt A."/>
            <person name="Yoshinaga Y."/>
            <person name="Zwiers L.-H."/>
            <person name="Turgeon B."/>
            <person name="Goodwin S."/>
            <person name="Spatafora J."/>
            <person name="Crous P."/>
            <person name="Grigoriev I."/>
        </authorList>
    </citation>
    <scope>NUCLEOTIDE SEQUENCE</scope>
    <source>
        <strain evidence="4">CBS 119687</strain>
    </source>
</reference>
<dbReference type="GeneID" id="54407989"/>
<dbReference type="Gene3D" id="3.40.50.150">
    <property type="entry name" value="Vaccinia Virus protein VP39"/>
    <property type="match status" value="1"/>
</dbReference>
<dbReference type="InterPro" id="IPR029063">
    <property type="entry name" value="SAM-dependent_MTases_sf"/>
</dbReference>
<dbReference type="EMBL" id="ML977500">
    <property type="protein sequence ID" value="KAF2133033.1"/>
    <property type="molecule type" value="Genomic_DNA"/>
</dbReference>
<dbReference type="Proteomes" id="UP000799771">
    <property type="component" value="Unassembled WGS sequence"/>
</dbReference>
<dbReference type="PANTHER" id="PTHR43861:SF1">
    <property type="entry name" value="TRANS-ACONITATE 2-METHYLTRANSFERASE"/>
    <property type="match status" value="1"/>
</dbReference>
<keyword evidence="1 4" id="KW-0489">Methyltransferase</keyword>
<dbReference type="SUPFAM" id="SSF53335">
    <property type="entry name" value="S-adenosyl-L-methionine-dependent methyltransferases"/>
    <property type="match status" value="1"/>
</dbReference>
<feature type="domain" description="Methyltransferase" evidence="3">
    <location>
        <begin position="44"/>
        <end position="139"/>
    </location>
</feature>
<dbReference type="OrthoDB" id="66144at2759"/>
<organism evidence="4 5">
    <name type="scientific">Dothidotthia symphoricarpi CBS 119687</name>
    <dbReference type="NCBI Taxonomy" id="1392245"/>
    <lineage>
        <taxon>Eukaryota</taxon>
        <taxon>Fungi</taxon>
        <taxon>Dikarya</taxon>
        <taxon>Ascomycota</taxon>
        <taxon>Pezizomycotina</taxon>
        <taxon>Dothideomycetes</taxon>
        <taxon>Pleosporomycetidae</taxon>
        <taxon>Pleosporales</taxon>
        <taxon>Dothidotthiaceae</taxon>
        <taxon>Dothidotthia</taxon>
    </lineage>
</organism>
<dbReference type="Pfam" id="PF13649">
    <property type="entry name" value="Methyltransf_25"/>
    <property type="match status" value="1"/>
</dbReference>
<proteinExistence type="predicted"/>
<gene>
    <name evidence="4" type="ORF">P153DRAFT_364262</name>
</gene>
<dbReference type="InterPro" id="IPR023149">
    <property type="entry name" value="Trans_acon_MeTrfase_C"/>
</dbReference>
<keyword evidence="2 4" id="KW-0808">Transferase</keyword>
<dbReference type="AlphaFoldDB" id="A0A6A6APB8"/>
<accession>A0A6A6APB8</accession>
<evidence type="ECO:0000256" key="1">
    <source>
        <dbReference type="ARBA" id="ARBA00022603"/>
    </source>
</evidence>
<dbReference type="RefSeq" id="XP_033527420.1">
    <property type="nucleotide sequence ID" value="XM_033667557.1"/>
</dbReference>
<dbReference type="GO" id="GO:0032259">
    <property type="term" value="P:methylation"/>
    <property type="evidence" value="ECO:0007669"/>
    <property type="project" value="UniProtKB-KW"/>
</dbReference>
<keyword evidence="5" id="KW-1185">Reference proteome</keyword>
<evidence type="ECO:0000259" key="3">
    <source>
        <dbReference type="Pfam" id="PF13649"/>
    </source>
</evidence>
<evidence type="ECO:0000313" key="5">
    <source>
        <dbReference type="Proteomes" id="UP000799771"/>
    </source>
</evidence>